<dbReference type="RefSeq" id="WP_205100412.1">
    <property type="nucleotide sequence ID" value="NZ_CAJNAQ010000005.1"/>
</dbReference>
<name>A0A812F3R1_9ARCH</name>
<evidence type="ECO:0000256" key="1">
    <source>
        <dbReference type="SAM" id="Phobius"/>
    </source>
</evidence>
<feature type="transmembrane region" description="Helical" evidence="1">
    <location>
        <begin position="6"/>
        <end position="26"/>
    </location>
</feature>
<reference evidence="2" key="1">
    <citation type="submission" date="2021-02" db="EMBL/GenBank/DDBJ databases">
        <authorList>
            <person name="Han P."/>
        </authorList>
    </citation>
    <scope>NUCLEOTIDE SEQUENCE</scope>
    <source>
        <strain evidence="2">Candidatus Nitrosotenuis uzonensis 5A</strain>
    </source>
</reference>
<evidence type="ECO:0008006" key="4">
    <source>
        <dbReference type="Google" id="ProtNLM"/>
    </source>
</evidence>
<keyword evidence="1" id="KW-0472">Membrane</keyword>
<protein>
    <recommendedName>
        <fullName evidence="4">DUF4760 domain-containing protein</fullName>
    </recommendedName>
</protein>
<keyword evidence="1" id="KW-1133">Transmembrane helix</keyword>
<gene>
    <name evidence="2" type="ORF">NUZ5A_51092</name>
</gene>
<sequence>MTLFEFVPFISSLIFAGLLVMSLLQFSTLRKNMRLQTEQQIYARIIEARLHLENTETFTKMAMESLVFAKRFSSVDKPEQYYISVALSDLFEFMFRLHKTNVIDNDLWQRWVNLARMLRTIPKFESVWQQTKESHTKEFVEFFESIK</sequence>
<organism evidence="2 3">
    <name type="scientific">Candidatus Nitrosotenuis uzonensis</name>
    <dbReference type="NCBI Taxonomy" id="1407055"/>
    <lineage>
        <taxon>Archaea</taxon>
        <taxon>Nitrososphaerota</taxon>
        <taxon>Candidatus Nitrosotenuis</taxon>
    </lineage>
</organism>
<keyword evidence="1" id="KW-0812">Transmembrane</keyword>
<dbReference type="Proteomes" id="UP000655759">
    <property type="component" value="Unassembled WGS sequence"/>
</dbReference>
<accession>A0A812F3R1</accession>
<comment type="caution">
    <text evidence="2">The sequence shown here is derived from an EMBL/GenBank/DDBJ whole genome shotgun (WGS) entry which is preliminary data.</text>
</comment>
<evidence type="ECO:0000313" key="2">
    <source>
        <dbReference type="EMBL" id="CAE6500946.1"/>
    </source>
</evidence>
<evidence type="ECO:0000313" key="3">
    <source>
        <dbReference type="Proteomes" id="UP000655759"/>
    </source>
</evidence>
<dbReference type="AlphaFoldDB" id="A0A812F3R1"/>
<proteinExistence type="predicted"/>
<dbReference type="EMBL" id="CAJNAQ010000005">
    <property type="protein sequence ID" value="CAE6500946.1"/>
    <property type="molecule type" value="Genomic_DNA"/>
</dbReference>